<evidence type="ECO:0000256" key="2">
    <source>
        <dbReference type="SAM" id="SignalP"/>
    </source>
</evidence>
<dbReference type="EMBL" id="JBHSJD010000001">
    <property type="protein sequence ID" value="MFC5020737.1"/>
    <property type="molecule type" value="Genomic_DNA"/>
</dbReference>
<proteinExistence type="predicted"/>
<evidence type="ECO:0008006" key="5">
    <source>
        <dbReference type="Google" id="ProtNLM"/>
    </source>
</evidence>
<protein>
    <recommendedName>
        <fullName evidence="5">Lipoprotein</fullName>
    </recommendedName>
</protein>
<dbReference type="PROSITE" id="PS51257">
    <property type="entry name" value="PROKAR_LIPOPROTEIN"/>
    <property type="match status" value="1"/>
</dbReference>
<feature type="chain" id="PRO_5045927885" description="Lipoprotein" evidence="2">
    <location>
        <begin position="23"/>
        <end position="248"/>
    </location>
</feature>
<keyword evidence="4" id="KW-1185">Reference proteome</keyword>
<evidence type="ECO:0000313" key="4">
    <source>
        <dbReference type="Proteomes" id="UP001595829"/>
    </source>
</evidence>
<gene>
    <name evidence="3" type="ORF">ACFPM3_01045</name>
</gene>
<accession>A0ABV9XAJ4</accession>
<sequence length="248" mass="25678">MRIRMRQGAAVALTLSALVFTAACSGSSDKGGDKPKAAQSSAPGTSADKPAEEAAEPAAPLTEAQMKAGLLEVSELPKGWKVEPAAKTNDQPKADKAECQPLALLMSDKIDGATIGGDREFGRESDSAILAQQIFTYADTGAASGFVKGVSSAVDACATFTMTQEGEKMQMKAEKLTAPQAGEESVGLRLTMDIPQLGMKVESDLLVARQGAGVLRLAYVPMGEKPDHGSYGDLAKRAGDKFVAGAKG</sequence>
<name>A0ABV9XAJ4_9ACTN</name>
<dbReference type="RefSeq" id="WP_345691778.1">
    <property type="nucleotide sequence ID" value="NZ_BAABIT010000001.1"/>
</dbReference>
<dbReference type="Proteomes" id="UP001595829">
    <property type="component" value="Unassembled WGS sequence"/>
</dbReference>
<comment type="caution">
    <text evidence="3">The sequence shown here is derived from an EMBL/GenBank/DDBJ whole genome shotgun (WGS) entry which is preliminary data.</text>
</comment>
<evidence type="ECO:0000313" key="3">
    <source>
        <dbReference type="EMBL" id="MFC5020737.1"/>
    </source>
</evidence>
<organism evidence="3 4">
    <name type="scientific">Streptomyces coeruleoprunus</name>
    <dbReference type="NCBI Taxonomy" id="285563"/>
    <lineage>
        <taxon>Bacteria</taxon>
        <taxon>Bacillati</taxon>
        <taxon>Actinomycetota</taxon>
        <taxon>Actinomycetes</taxon>
        <taxon>Kitasatosporales</taxon>
        <taxon>Streptomycetaceae</taxon>
        <taxon>Streptomyces</taxon>
    </lineage>
</organism>
<feature type="region of interest" description="Disordered" evidence="1">
    <location>
        <begin position="25"/>
        <end position="64"/>
    </location>
</feature>
<keyword evidence="2" id="KW-0732">Signal</keyword>
<evidence type="ECO:0000256" key="1">
    <source>
        <dbReference type="SAM" id="MobiDB-lite"/>
    </source>
</evidence>
<reference evidence="4" key="1">
    <citation type="journal article" date="2019" name="Int. J. Syst. Evol. Microbiol.">
        <title>The Global Catalogue of Microorganisms (GCM) 10K type strain sequencing project: providing services to taxonomists for standard genome sequencing and annotation.</title>
        <authorList>
            <consortium name="The Broad Institute Genomics Platform"/>
            <consortium name="The Broad Institute Genome Sequencing Center for Infectious Disease"/>
            <person name="Wu L."/>
            <person name="Ma J."/>
        </authorList>
    </citation>
    <scope>NUCLEOTIDE SEQUENCE [LARGE SCALE GENOMIC DNA]</scope>
    <source>
        <strain evidence="4">CGMCC 4.1648</strain>
    </source>
</reference>
<feature type="signal peptide" evidence="2">
    <location>
        <begin position="1"/>
        <end position="22"/>
    </location>
</feature>